<name>A0ABQ6I0I7_9MICO</name>
<gene>
    <name evidence="1" type="ORF">GCM10025864_18910</name>
</gene>
<protein>
    <submittedName>
        <fullName evidence="1">Uncharacterized protein</fullName>
    </submittedName>
</protein>
<sequence>MGQSGRRSGTARVRGMARRVWRVVGLSGVGALALAAAFGTGARWSSDHGSDVALPPDDATPGQVVQAYLDAVNADDERVLRAVTTPGMFDEIQEAWLKHSLYGLGSRSGYGHPTITNVLMGEDAAAGTDLDPDRAAMAAVSFEMQGGDATVGPGDVTWGIFLERADASSPWLVYDQGQG</sequence>
<evidence type="ECO:0000313" key="2">
    <source>
        <dbReference type="Proteomes" id="UP001157091"/>
    </source>
</evidence>
<reference evidence="2" key="1">
    <citation type="journal article" date="2019" name="Int. J. Syst. Evol. Microbiol.">
        <title>The Global Catalogue of Microorganisms (GCM) 10K type strain sequencing project: providing services to taxonomists for standard genome sequencing and annotation.</title>
        <authorList>
            <consortium name="The Broad Institute Genomics Platform"/>
            <consortium name="The Broad Institute Genome Sequencing Center for Infectious Disease"/>
            <person name="Wu L."/>
            <person name="Ma J."/>
        </authorList>
    </citation>
    <scope>NUCLEOTIDE SEQUENCE [LARGE SCALE GENOMIC DNA]</scope>
    <source>
        <strain evidence="2">NBRC 106348</strain>
    </source>
</reference>
<keyword evidence="2" id="KW-1185">Reference proteome</keyword>
<evidence type="ECO:0000313" key="1">
    <source>
        <dbReference type="EMBL" id="GMA24132.1"/>
    </source>
</evidence>
<proteinExistence type="predicted"/>
<dbReference type="Proteomes" id="UP001157091">
    <property type="component" value="Unassembled WGS sequence"/>
</dbReference>
<comment type="caution">
    <text evidence="1">The sequence shown here is derived from an EMBL/GenBank/DDBJ whole genome shotgun (WGS) entry which is preliminary data.</text>
</comment>
<organism evidence="1 2">
    <name type="scientific">Luteimicrobium album</name>
    <dbReference type="NCBI Taxonomy" id="1054550"/>
    <lineage>
        <taxon>Bacteria</taxon>
        <taxon>Bacillati</taxon>
        <taxon>Actinomycetota</taxon>
        <taxon>Actinomycetes</taxon>
        <taxon>Micrococcales</taxon>
        <taxon>Luteimicrobium</taxon>
    </lineage>
</organism>
<dbReference type="EMBL" id="BSUK01000001">
    <property type="protein sequence ID" value="GMA24132.1"/>
    <property type="molecule type" value="Genomic_DNA"/>
</dbReference>
<accession>A0ABQ6I0I7</accession>